<dbReference type="KEGG" id="cai:Caci_2985"/>
<dbReference type="HOGENOM" id="CLU_3045842_0_0_11"/>
<evidence type="ECO:0000313" key="2">
    <source>
        <dbReference type="Proteomes" id="UP000000851"/>
    </source>
</evidence>
<keyword evidence="2" id="KW-1185">Reference proteome</keyword>
<name>C7Q302_CATAD</name>
<reference evidence="1 2" key="1">
    <citation type="journal article" date="2009" name="Stand. Genomic Sci.">
        <title>Complete genome sequence of Catenulispora acidiphila type strain (ID 139908).</title>
        <authorList>
            <person name="Copeland A."/>
            <person name="Lapidus A."/>
            <person name="Glavina Del Rio T."/>
            <person name="Nolan M."/>
            <person name="Lucas S."/>
            <person name="Chen F."/>
            <person name="Tice H."/>
            <person name="Cheng J.F."/>
            <person name="Bruce D."/>
            <person name="Goodwin L."/>
            <person name="Pitluck S."/>
            <person name="Mikhailova N."/>
            <person name="Pati A."/>
            <person name="Ivanova N."/>
            <person name="Mavromatis K."/>
            <person name="Chen A."/>
            <person name="Palaniappan K."/>
            <person name="Chain P."/>
            <person name="Land M."/>
            <person name="Hauser L."/>
            <person name="Chang Y.J."/>
            <person name="Jeffries C.D."/>
            <person name="Chertkov O."/>
            <person name="Brettin T."/>
            <person name="Detter J.C."/>
            <person name="Han C."/>
            <person name="Ali Z."/>
            <person name="Tindall B.J."/>
            <person name="Goker M."/>
            <person name="Bristow J."/>
            <person name="Eisen J.A."/>
            <person name="Markowitz V."/>
            <person name="Hugenholtz P."/>
            <person name="Kyrpides N.C."/>
            <person name="Klenk H.P."/>
        </authorList>
    </citation>
    <scope>NUCLEOTIDE SEQUENCE [LARGE SCALE GENOMIC DNA]</scope>
    <source>
        <strain evidence="2">DSM 44928 / JCM 14897 / NBRC 102108 / NRRL B-24433 / ID139908</strain>
    </source>
</reference>
<dbReference type="OrthoDB" id="5125973at2"/>
<gene>
    <name evidence="1" type="ordered locus">Caci_2985</name>
</gene>
<protein>
    <submittedName>
        <fullName evidence="1">Uncharacterized protein</fullName>
    </submittedName>
</protein>
<proteinExistence type="predicted"/>
<accession>C7Q302</accession>
<dbReference type="Proteomes" id="UP000000851">
    <property type="component" value="Chromosome"/>
</dbReference>
<dbReference type="InParanoid" id="C7Q302"/>
<dbReference type="EMBL" id="CP001700">
    <property type="protein sequence ID" value="ACU71894.1"/>
    <property type="molecule type" value="Genomic_DNA"/>
</dbReference>
<dbReference type="AlphaFoldDB" id="C7Q302"/>
<evidence type="ECO:0000313" key="1">
    <source>
        <dbReference type="EMBL" id="ACU71894.1"/>
    </source>
</evidence>
<dbReference type="STRING" id="479433.Caci_2985"/>
<organism evidence="1 2">
    <name type="scientific">Catenulispora acidiphila (strain DSM 44928 / JCM 14897 / NBRC 102108 / NRRL B-24433 / ID139908)</name>
    <dbReference type="NCBI Taxonomy" id="479433"/>
    <lineage>
        <taxon>Bacteria</taxon>
        <taxon>Bacillati</taxon>
        <taxon>Actinomycetota</taxon>
        <taxon>Actinomycetes</taxon>
        <taxon>Catenulisporales</taxon>
        <taxon>Catenulisporaceae</taxon>
        <taxon>Catenulispora</taxon>
    </lineage>
</organism>
<sequence length="61" mass="7001">MPTRPDPKYPPMGCRWCGIARSQHARQWTEAAGWHAWEKPTNGQIKTRMVERHADSSGPSR</sequence>